<dbReference type="AlphaFoldDB" id="A0A087ULI8"/>
<organism evidence="1 2">
    <name type="scientific">Stegodyphus mimosarum</name>
    <name type="common">African social velvet spider</name>
    <dbReference type="NCBI Taxonomy" id="407821"/>
    <lineage>
        <taxon>Eukaryota</taxon>
        <taxon>Metazoa</taxon>
        <taxon>Ecdysozoa</taxon>
        <taxon>Arthropoda</taxon>
        <taxon>Chelicerata</taxon>
        <taxon>Arachnida</taxon>
        <taxon>Araneae</taxon>
        <taxon>Araneomorphae</taxon>
        <taxon>Entelegynae</taxon>
        <taxon>Eresoidea</taxon>
        <taxon>Eresidae</taxon>
        <taxon>Stegodyphus</taxon>
    </lineage>
</organism>
<reference evidence="1 2" key="1">
    <citation type="submission" date="2013-11" db="EMBL/GenBank/DDBJ databases">
        <title>Genome sequencing of Stegodyphus mimosarum.</title>
        <authorList>
            <person name="Bechsgaard J."/>
        </authorList>
    </citation>
    <scope>NUCLEOTIDE SEQUENCE [LARGE SCALE GENOMIC DNA]</scope>
</reference>
<keyword evidence="2" id="KW-1185">Reference proteome</keyword>
<evidence type="ECO:0000313" key="1">
    <source>
        <dbReference type="EMBL" id="KFM78227.1"/>
    </source>
</evidence>
<dbReference type="EMBL" id="KK120411">
    <property type="protein sequence ID" value="KFM78227.1"/>
    <property type="molecule type" value="Genomic_DNA"/>
</dbReference>
<dbReference type="Proteomes" id="UP000054359">
    <property type="component" value="Unassembled WGS sequence"/>
</dbReference>
<protein>
    <submittedName>
        <fullName evidence="1">Uncharacterized protein</fullName>
    </submittedName>
</protein>
<proteinExistence type="predicted"/>
<sequence length="58" mass="6837">MVLIKKHVAEGITVMTDEWRIYSFLGRMRHRTVNHSTNFVHLATGAHIQFKESNRRSK</sequence>
<feature type="non-terminal residue" evidence="1">
    <location>
        <position position="58"/>
    </location>
</feature>
<name>A0A087ULI8_STEMI</name>
<evidence type="ECO:0000313" key="2">
    <source>
        <dbReference type="Proteomes" id="UP000054359"/>
    </source>
</evidence>
<dbReference type="OrthoDB" id="8597234at2759"/>
<gene>
    <name evidence="1" type="ORF">X975_02964</name>
</gene>
<accession>A0A087ULI8</accession>